<evidence type="ECO:0000256" key="1">
    <source>
        <dbReference type="ARBA" id="ARBA00022679"/>
    </source>
</evidence>
<dbReference type="AlphaFoldDB" id="A0A3B0YN12"/>
<proteinExistence type="predicted"/>
<dbReference type="GO" id="GO:0005829">
    <property type="term" value="C:cytosol"/>
    <property type="evidence" value="ECO:0007669"/>
    <property type="project" value="TreeGrafter"/>
</dbReference>
<dbReference type="NCBIfam" id="TIGR03071">
    <property type="entry name" value="couple_hipA"/>
    <property type="match status" value="1"/>
</dbReference>
<feature type="domain" description="HipA N-terminal subdomain 1" evidence="4">
    <location>
        <begin position="17"/>
        <end position="118"/>
    </location>
</feature>
<dbReference type="PANTHER" id="PTHR37419:SF1">
    <property type="entry name" value="SERINE_THREONINE-PROTEIN KINASE TOXIN HIPA"/>
    <property type="match status" value="1"/>
</dbReference>
<dbReference type="GO" id="GO:0004674">
    <property type="term" value="F:protein serine/threonine kinase activity"/>
    <property type="evidence" value="ECO:0007669"/>
    <property type="project" value="TreeGrafter"/>
</dbReference>
<organism evidence="5">
    <name type="scientific">hydrothermal vent metagenome</name>
    <dbReference type="NCBI Taxonomy" id="652676"/>
    <lineage>
        <taxon>unclassified sequences</taxon>
        <taxon>metagenomes</taxon>
        <taxon>ecological metagenomes</taxon>
    </lineage>
</organism>
<sequence>MTAMTERRQEAVEALRLSLHGQSIGVLAHFFGGGNILTFDPVYVQLALKRGPLMTLTQLRIPDMLDKPMIRSHKLDPLLSNLLPEGALRAWMASTLKVDIDNEFPLMAWTGENLPGAIIASAVASGEIPDWALSPRDRMEPIQMPVNAAANKFSLAGVQMKFSSIRTDGRYNINQQEGGDHWIIKTPSTVHRGVPQNEYSVMRLAEMMGVQIPGIQLVDLTALDNLPDIALPTETQAYAIRRFDREAEGRVHAEDFAQIFGFYAHEKYRRVNYEMIGKAIYQYGAEGLEDLQQMARRLLANILLANGDAHIKNWSMYYPDTRSPRLSPAYDLLSTLPYVKNEREVALNMAKQKDWYGFDKSVFEQWSDRVGVAWPAIRVHIDDALERARDVWPDMLDELPMLPEHQEVLRQHWKSLTEDFRIPI</sequence>
<accession>A0A3B0YN12</accession>
<dbReference type="InterPro" id="IPR052028">
    <property type="entry name" value="HipA_Ser/Thr_kinase"/>
</dbReference>
<dbReference type="PANTHER" id="PTHR37419">
    <property type="entry name" value="SERINE/THREONINE-PROTEIN KINASE TOXIN HIPA"/>
    <property type="match status" value="1"/>
</dbReference>
<evidence type="ECO:0000259" key="4">
    <source>
        <dbReference type="Pfam" id="PF13657"/>
    </source>
</evidence>
<reference evidence="5" key="1">
    <citation type="submission" date="2018-06" db="EMBL/GenBank/DDBJ databases">
        <authorList>
            <person name="Zhirakovskaya E."/>
        </authorList>
    </citation>
    <scope>NUCLEOTIDE SEQUENCE</scope>
</reference>
<keyword evidence="2" id="KW-0418">Kinase</keyword>
<dbReference type="InterPro" id="IPR017508">
    <property type="entry name" value="HipA_N1"/>
</dbReference>
<evidence type="ECO:0000256" key="2">
    <source>
        <dbReference type="ARBA" id="ARBA00022777"/>
    </source>
</evidence>
<gene>
    <name evidence="5" type="ORF">MNBD_GAMMA13-245</name>
</gene>
<evidence type="ECO:0000259" key="3">
    <source>
        <dbReference type="Pfam" id="PF07804"/>
    </source>
</evidence>
<name>A0A3B0YN12_9ZZZZ</name>
<dbReference type="Pfam" id="PF07804">
    <property type="entry name" value="HipA_C"/>
    <property type="match status" value="1"/>
</dbReference>
<keyword evidence="1" id="KW-0808">Transferase</keyword>
<dbReference type="EMBL" id="UOFK01000104">
    <property type="protein sequence ID" value="VAW76977.1"/>
    <property type="molecule type" value="Genomic_DNA"/>
</dbReference>
<dbReference type="Gene3D" id="1.10.1070.20">
    <property type="match status" value="1"/>
</dbReference>
<evidence type="ECO:0000313" key="5">
    <source>
        <dbReference type="EMBL" id="VAW76977.1"/>
    </source>
</evidence>
<dbReference type="InterPro" id="IPR012893">
    <property type="entry name" value="HipA-like_C"/>
</dbReference>
<feature type="domain" description="HipA-like C-terminal" evidence="3">
    <location>
        <begin position="153"/>
        <end position="392"/>
    </location>
</feature>
<dbReference type="Pfam" id="PF13657">
    <property type="entry name" value="Couple_hipA"/>
    <property type="match status" value="1"/>
</dbReference>
<protein>
    <submittedName>
        <fullName evidence="5">Possible HipA protein</fullName>
    </submittedName>
</protein>